<evidence type="ECO:0000313" key="2">
    <source>
        <dbReference type="Proteomes" id="UP001228403"/>
    </source>
</evidence>
<comment type="caution">
    <text evidence="1">The sequence shown here is derived from an EMBL/GenBank/DDBJ whole genome shotgun (WGS) entry which is preliminary data.</text>
</comment>
<proteinExistence type="predicted"/>
<evidence type="ECO:0000313" key="1">
    <source>
        <dbReference type="EMBL" id="MDM8146097.1"/>
    </source>
</evidence>
<reference evidence="2" key="2">
    <citation type="submission" date="2023-07" db="EMBL/GenBank/DDBJ databases">
        <title>Identification and characterization of horizontal gene transfer across gut microbiota members of farm animals based on homology search.</title>
        <authorList>
            <person name="Schwarzerova J."/>
            <person name="Nykrynova M."/>
            <person name="Jureckova K."/>
            <person name="Cejkova D."/>
            <person name="Rychlik I."/>
        </authorList>
    </citation>
    <scope>NUCLEOTIDE SEQUENCE [LARGE SCALE GENOMIC DNA]</scope>
    <source>
        <strain evidence="2">ET4</strain>
    </source>
</reference>
<gene>
    <name evidence="1" type="ORF">QUW02_09225</name>
</gene>
<reference evidence="1 2" key="1">
    <citation type="submission" date="2023-06" db="EMBL/GenBank/DDBJ databases">
        <authorList>
            <person name="Zeman M."/>
            <person name="Kubasova T."/>
            <person name="Jahodarova E."/>
            <person name="Nykrynova M."/>
            <person name="Rychlik I."/>
        </authorList>
    </citation>
    <scope>NUCLEOTIDE SEQUENCE [LARGE SCALE GENOMIC DNA]</scope>
    <source>
        <strain evidence="1 2">ET4</strain>
    </source>
</reference>
<protein>
    <submittedName>
        <fullName evidence="1">Uncharacterized protein</fullName>
    </submittedName>
</protein>
<keyword evidence="2" id="KW-1185">Reference proteome</keyword>
<dbReference type="Proteomes" id="UP001228403">
    <property type="component" value="Unassembled WGS sequence"/>
</dbReference>
<organism evidence="1 2">
    <name type="scientific">Bacteroides eggerthii</name>
    <dbReference type="NCBI Taxonomy" id="28111"/>
    <lineage>
        <taxon>Bacteria</taxon>
        <taxon>Pseudomonadati</taxon>
        <taxon>Bacteroidota</taxon>
        <taxon>Bacteroidia</taxon>
        <taxon>Bacteroidales</taxon>
        <taxon>Bacteroidaceae</taxon>
        <taxon>Bacteroides</taxon>
    </lineage>
</organism>
<sequence length="66" mass="7208">MAVAHQMALPVVVVAFPQDGQPELRVLEMEEHAGVVAVFLMQMAEVAYEIVACLIQPFGIAIPLFQ</sequence>
<name>A0ABT7U6E0_9BACE</name>
<accession>A0ABT7U6E0</accession>
<dbReference type="EMBL" id="JAUDCF010000022">
    <property type="protein sequence ID" value="MDM8146097.1"/>
    <property type="molecule type" value="Genomic_DNA"/>
</dbReference>